<dbReference type="Proteomes" id="UP000595857">
    <property type="component" value="Chromosome"/>
</dbReference>
<feature type="transmembrane region" description="Helical" evidence="7">
    <location>
        <begin position="265"/>
        <end position="286"/>
    </location>
</feature>
<dbReference type="SUPFAM" id="SSF161098">
    <property type="entry name" value="MetI-like"/>
    <property type="match status" value="1"/>
</dbReference>
<feature type="transmembrane region" description="Helical" evidence="7">
    <location>
        <begin position="73"/>
        <end position="95"/>
    </location>
</feature>
<dbReference type="PANTHER" id="PTHR30193">
    <property type="entry name" value="ABC TRANSPORTER PERMEASE PROTEIN"/>
    <property type="match status" value="1"/>
</dbReference>
<evidence type="ECO:0000313" key="9">
    <source>
        <dbReference type="EMBL" id="QQR39269.1"/>
    </source>
</evidence>
<name>A0ABX7C7N1_9HYPH</name>
<evidence type="ECO:0000259" key="8">
    <source>
        <dbReference type="PROSITE" id="PS50928"/>
    </source>
</evidence>
<feature type="transmembrane region" description="Helical" evidence="7">
    <location>
        <begin position="156"/>
        <end position="181"/>
    </location>
</feature>
<evidence type="ECO:0000256" key="1">
    <source>
        <dbReference type="ARBA" id="ARBA00004651"/>
    </source>
</evidence>
<feature type="transmembrane region" description="Helical" evidence="7">
    <location>
        <begin position="202"/>
        <end position="222"/>
    </location>
</feature>
<evidence type="ECO:0000256" key="6">
    <source>
        <dbReference type="ARBA" id="ARBA00023136"/>
    </source>
</evidence>
<feature type="domain" description="ABC transmembrane type-1" evidence="8">
    <location>
        <begin position="70"/>
        <end position="283"/>
    </location>
</feature>
<dbReference type="CDD" id="cd06261">
    <property type="entry name" value="TM_PBP2"/>
    <property type="match status" value="1"/>
</dbReference>
<evidence type="ECO:0000256" key="2">
    <source>
        <dbReference type="ARBA" id="ARBA00022448"/>
    </source>
</evidence>
<gene>
    <name evidence="9" type="ORF">JI748_16335</name>
</gene>
<keyword evidence="6 7" id="KW-0472">Membrane</keyword>
<evidence type="ECO:0000313" key="10">
    <source>
        <dbReference type="Proteomes" id="UP000595857"/>
    </source>
</evidence>
<keyword evidence="5 7" id="KW-1133">Transmembrane helix</keyword>
<feature type="transmembrane region" description="Helical" evidence="7">
    <location>
        <begin position="107"/>
        <end position="127"/>
    </location>
</feature>
<evidence type="ECO:0000256" key="7">
    <source>
        <dbReference type="RuleBase" id="RU363032"/>
    </source>
</evidence>
<comment type="similarity">
    <text evidence="7">Belongs to the binding-protein-dependent transport system permease family.</text>
</comment>
<keyword evidence="3" id="KW-1003">Cell membrane</keyword>
<proteinExistence type="inferred from homology"/>
<dbReference type="InterPro" id="IPR051393">
    <property type="entry name" value="ABC_transporter_permease"/>
</dbReference>
<evidence type="ECO:0000256" key="5">
    <source>
        <dbReference type="ARBA" id="ARBA00022989"/>
    </source>
</evidence>
<evidence type="ECO:0000256" key="3">
    <source>
        <dbReference type="ARBA" id="ARBA00022475"/>
    </source>
</evidence>
<dbReference type="PANTHER" id="PTHR30193:SF42">
    <property type="entry name" value="ABC TRANSPORTER PERMEASE PROTEIN"/>
    <property type="match status" value="1"/>
</dbReference>
<dbReference type="Gene3D" id="1.10.3720.10">
    <property type="entry name" value="MetI-like"/>
    <property type="match status" value="1"/>
</dbReference>
<dbReference type="PROSITE" id="PS50928">
    <property type="entry name" value="ABC_TM1"/>
    <property type="match status" value="1"/>
</dbReference>
<keyword evidence="2 7" id="KW-0813">Transport</keyword>
<keyword evidence="4 7" id="KW-0812">Transmembrane</keyword>
<dbReference type="InterPro" id="IPR000515">
    <property type="entry name" value="MetI-like"/>
</dbReference>
<sequence>MARQRKLTAQTVAKLVLVPTILLCAIGFYGSILWTFVISFTTSGMLPQYNFAGFDQYIKLFGMDRWHTAYTNMFVFGFLYIACSLAFGTLLAIALDQGIRAQNVFQTIFLYPIALSFIVTGLAWQWFLNPTTGLQQFVRDMGVSDFTFDWLTRPDMAIYTLVIAGVWHAAGLMMAIMFAGLRSVDGEIWRAARVEGIPKTTMYRRVILPMLKPVIVTCVVLLSMDVIKSYELIVAMTGGGPGYATDVPAKFVVDNLFDRANIGRASAAAVLMLLSVLAILGISALLGRRKVVEA</sequence>
<keyword evidence="10" id="KW-1185">Reference proteome</keyword>
<reference evidence="9 10" key="1">
    <citation type="submission" date="2021-01" db="EMBL/GenBank/DDBJ databases">
        <title>Genome seq and assembly of Devosia sp. LEGU1.</title>
        <authorList>
            <person name="Chhetri G."/>
        </authorList>
    </citation>
    <scope>NUCLEOTIDE SEQUENCE [LARGE SCALE GENOMIC DNA]</scope>
    <source>
        <strain evidence="9 10">LEGU1</strain>
    </source>
</reference>
<dbReference type="Pfam" id="PF00528">
    <property type="entry name" value="BPD_transp_1"/>
    <property type="match status" value="1"/>
</dbReference>
<comment type="subcellular location">
    <subcellularLocation>
        <location evidence="1 7">Cell membrane</location>
        <topology evidence="1 7">Multi-pass membrane protein</topology>
    </subcellularLocation>
</comment>
<evidence type="ECO:0000256" key="4">
    <source>
        <dbReference type="ARBA" id="ARBA00022692"/>
    </source>
</evidence>
<dbReference type="RefSeq" id="WP_201633137.1">
    <property type="nucleotide sequence ID" value="NZ_CP068046.1"/>
</dbReference>
<dbReference type="EMBL" id="CP068046">
    <property type="protein sequence ID" value="QQR39269.1"/>
    <property type="molecule type" value="Genomic_DNA"/>
</dbReference>
<accession>A0ABX7C7N1</accession>
<protein>
    <submittedName>
        <fullName evidence="9">Sugar ABC transporter permease</fullName>
    </submittedName>
</protein>
<dbReference type="InterPro" id="IPR035906">
    <property type="entry name" value="MetI-like_sf"/>
</dbReference>
<organism evidence="9 10">
    <name type="scientific">Devosia rhizoryzae</name>
    <dbReference type="NCBI Taxonomy" id="2774137"/>
    <lineage>
        <taxon>Bacteria</taxon>
        <taxon>Pseudomonadati</taxon>
        <taxon>Pseudomonadota</taxon>
        <taxon>Alphaproteobacteria</taxon>
        <taxon>Hyphomicrobiales</taxon>
        <taxon>Devosiaceae</taxon>
        <taxon>Devosia</taxon>
    </lineage>
</organism>
<feature type="transmembrane region" description="Helical" evidence="7">
    <location>
        <begin position="12"/>
        <end position="37"/>
    </location>
</feature>